<name>A0A1X0NA86_9PSED</name>
<gene>
    <name evidence="1" type="ORF">BZK31_07690</name>
</gene>
<sequence length="146" mass="16202">MSNYVVDNQMNAQHNAYVLPLELHRVLTVERISVSPTGEQPGQGADFYAFVFDLGQEDAVNAFGGTPTEAVANVLSLLGKPYMLVDADELNSDAAVAAIQFALNNDEGMQFLRLWNQGDFDVIHREWPEAPEEVFIGADPLHRRLK</sequence>
<comment type="caution">
    <text evidence="1">The sequence shown here is derived from an EMBL/GenBank/DDBJ whole genome shotgun (WGS) entry which is preliminary data.</text>
</comment>
<dbReference type="OrthoDB" id="9115426at2"/>
<evidence type="ECO:0000313" key="2">
    <source>
        <dbReference type="Proteomes" id="UP000192815"/>
    </source>
</evidence>
<dbReference type="STRING" id="1958950.BZK31_07690"/>
<reference evidence="2" key="1">
    <citation type="submission" date="2017-02" db="EMBL/GenBank/DDBJ databases">
        <title>Pseudomonas floridae sp. nov., a novel pathogenic bacterial species isolated from tomato.</title>
        <authorList>
            <person name="Timilsina S."/>
            <person name="Vallad G.E."/>
            <person name="Jones J.B."/>
        </authorList>
    </citation>
    <scope>NUCLEOTIDE SEQUENCE [LARGE SCALE GENOMIC DNA]</scope>
    <source>
        <strain evidence="2">GEV388</strain>
    </source>
</reference>
<organism evidence="1 2">
    <name type="scientific">Pseudomonas floridensis</name>
    <dbReference type="NCBI Taxonomy" id="1958950"/>
    <lineage>
        <taxon>Bacteria</taxon>
        <taxon>Pseudomonadati</taxon>
        <taxon>Pseudomonadota</taxon>
        <taxon>Gammaproteobacteria</taxon>
        <taxon>Pseudomonadales</taxon>
        <taxon>Pseudomonadaceae</taxon>
        <taxon>Pseudomonas</taxon>
    </lineage>
</organism>
<keyword evidence="2" id="KW-1185">Reference proteome</keyword>
<evidence type="ECO:0000313" key="1">
    <source>
        <dbReference type="EMBL" id="ORC60188.1"/>
    </source>
</evidence>
<accession>A0A1X0NA86</accession>
<dbReference type="AlphaFoldDB" id="A0A1X0NA86"/>
<dbReference type="RefSeq" id="WP_157900711.1">
    <property type="nucleotide sequence ID" value="NZ_CBCRZR010000007.1"/>
</dbReference>
<protein>
    <submittedName>
        <fullName evidence="1">Uncharacterized protein</fullName>
    </submittedName>
</protein>
<dbReference type="EMBL" id="MUIO01000021">
    <property type="protein sequence ID" value="ORC60188.1"/>
    <property type="molecule type" value="Genomic_DNA"/>
</dbReference>
<dbReference type="Proteomes" id="UP000192815">
    <property type="component" value="Unassembled WGS sequence"/>
</dbReference>
<proteinExistence type="predicted"/>